<gene>
    <name evidence="3" type="ORF">WNY77_15445</name>
</gene>
<evidence type="ECO:0000256" key="2">
    <source>
        <dbReference type="ARBA" id="ARBA00023002"/>
    </source>
</evidence>
<dbReference type="SUPFAM" id="SSF51735">
    <property type="entry name" value="NAD(P)-binding Rossmann-fold domains"/>
    <property type="match status" value="1"/>
</dbReference>
<evidence type="ECO:0000256" key="1">
    <source>
        <dbReference type="ARBA" id="ARBA00006484"/>
    </source>
</evidence>
<dbReference type="PANTHER" id="PTHR43943">
    <property type="entry name" value="DEHYDROGENASE/REDUCTASE (SDR FAMILY) MEMBER 4"/>
    <property type="match status" value="1"/>
</dbReference>
<organism evidence="3 4">
    <name type="scientific">Paraglaciecola mesophila</name>
    <dbReference type="NCBI Taxonomy" id="197222"/>
    <lineage>
        <taxon>Bacteria</taxon>
        <taxon>Pseudomonadati</taxon>
        <taxon>Pseudomonadota</taxon>
        <taxon>Gammaproteobacteria</taxon>
        <taxon>Alteromonadales</taxon>
        <taxon>Alteromonadaceae</taxon>
        <taxon>Paraglaciecola</taxon>
    </lineage>
</organism>
<keyword evidence="2" id="KW-0560">Oxidoreductase</keyword>
<comment type="similarity">
    <text evidence="1">Belongs to the short-chain dehydrogenases/reductases (SDR) family.</text>
</comment>
<keyword evidence="4" id="KW-1185">Reference proteome</keyword>
<dbReference type="InterPro" id="IPR036291">
    <property type="entry name" value="NAD(P)-bd_dom_sf"/>
</dbReference>
<dbReference type="RefSeq" id="WP_342882225.1">
    <property type="nucleotide sequence ID" value="NZ_JBBMQS010000009.1"/>
</dbReference>
<evidence type="ECO:0000313" key="3">
    <source>
        <dbReference type="EMBL" id="MEM5498803.1"/>
    </source>
</evidence>
<reference evidence="3 4" key="1">
    <citation type="submission" date="2024-03" db="EMBL/GenBank/DDBJ databases">
        <title>Community enrichment and isolation of bacterial strains for fucoidan degradation.</title>
        <authorList>
            <person name="Sichert A."/>
        </authorList>
    </citation>
    <scope>NUCLEOTIDE SEQUENCE [LARGE SCALE GENOMIC DNA]</scope>
    <source>
        <strain evidence="3 4">AS12</strain>
    </source>
</reference>
<dbReference type="Pfam" id="PF13561">
    <property type="entry name" value="adh_short_C2"/>
    <property type="match status" value="1"/>
</dbReference>
<name>A0ABU9SY42_9ALTE</name>
<evidence type="ECO:0000313" key="4">
    <source>
        <dbReference type="Proteomes" id="UP001461163"/>
    </source>
</evidence>
<accession>A0ABU9SY42</accession>
<proteinExistence type="inferred from homology"/>
<dbReference type="PANTHER" id="PTHR43943:SF17">
    <property type="entry name" value="3-PHENYLPROPIONATE-DIHYDRODIOL_CINNAMIC ACID-DIHYDRODIOL DEHYDROGENASE"/>
    <property type="match status" value="1"/>
</dbReference>
<protein>
    <submittedName>
        <fullName evidence="3">SDR family oxidoreductase</fullName>
    </submittedName>
</protein>
<dbReference type="Gene3D" id="3.40.50.720">
    <property type="entry name" value="NAD(P)-binding Rossmann-like Domain"/>
    <property type="match status" value="1"/>
</dbReference>
<sequence length="255" mass="27154">MQLGLSNSKAIVTGGSRGIGHAITNTLIQEGVSVATCARGKSALDEALAQWQEQGATVTGQSVDVSDPDAYRTWFESAVEQLGGLDVFVSNVTSMNEYQGEARWKQAFEADLLQHVRATELALPHLKKSTSGSIVYIASIASIMSANMPTETEYGAMKAALISYASQLAHTLGKDNIRVNIVSPGPIYHQNGFWQGIEKHKPDLFKRAQAVSVFNRLGTSQEVANAAVFLASPAASNITGANLRVDGGAIKSVNF</sequence>
<dbReference type="PRINTS" id="PR00081">
    <property type="entry name" value="GDHRDH"/>
</dbReference>
<dbReference type="Proteomes" id="UP001461163">
    <property type="component" value="Unassembled WGS sequence"/>
</dbReference>
<dbReference type="InterPro" id="IPR002347">
    <property type="entry name" value="SDR_fam"/>
</dbReference>
<comment type="caution">
    <text evidence="3">The sequence shown here is derived from an EMBL/GenBank/DDBJ whole genome shotgun (WGS) entry which is preliminary data.</text>
</comment>
<dbReference type="EMBL" id="JBBMQS010000009">
    <property type="protein sequence ID" value="MEM5498803.1"/>
    <property type="molecule type" value="Genomic_DNA"/>
</dbReference>